<proteinExistence type="predicted"/>
<sequence>GIILRGSRVVIPTSLQQSVLEELHDTHIGVVKMKAIARSTCYWKNIDIDIESLVRSCPACAQNQKDPKKVPIHQWEEPSEPWMRIHADFAGPINGKQFLVVIDALTKWIDIITFSHDPTSSTTIQTFKNIFTLHGIPYFLVTDNATIFKSQEF</sequence>
<feature type="domain" description="Integrase catalytic" evidence="2">
    <location>
        <begin position="77"/>
        <end position="153"/>
    </location>
</feature>
<dbReference type="InterPro" id="IPR041588">
    <property type="entry name" value="Integrase_H2C2"/>
</dbReference>
<dbReference type="EC" id="2.7.7.49" evidence="1"/>
<dbReference type="GO" id="GO:0003676">
    <property type="term" value="F:nucleic acid binding"/>
    <property type="evidence" value="ECO:0007669"/>
    <property type="project" value="InterPro"/>
</dbReference>
<dbReference type="OrthoDB" id="8065885at2759"/>
<dbReference type="PANTHER" id="PTHR37984">
    <property type="entry name" value="PROTEIN CBG26694"/>
    <property type="match status" value="1"/>
</dbReference>
<dbReference type="PROSITE" id="PS50994">
    <property type="entry name" value="INTEGRASE"/>
    <property type="match status" value="1"/>
</dbReference>
<dbReference type="InterPro" id="IPR036397">
    <property type="entry name" value="RNaseH_sf"/>
</dbReference>
<comment type="caution">
    <text evidence="3">The sequence shown here is derived from an EMBL/GenBank/DDBJ whole genome shotgun (WGS) entry which is preliminary data.</text>
</comment>
<dbReference type="GO" id="GO:0003964">
    <property type="term" value="F:RNA-directed DNA polymerase activity"/>
    <property type="evidence" value="ECO:0007669"/>
    <property type="project" value="UniProtKB-EC"/>
</dbReference>
<dbReference type="Gene3D" id="1.10.340.70">
    <property type="match status" value="1"/>
</dbReference>
<dbReference type="Proteomes" id="UP000801492">
    <property type="component" value="Unassembled WGS sequence"/>
</dbReference>
<dbReference type="Gene3D" id="3.30.420.10">
    <property type="entry name" value="Ribonuclease H-like superfamily/Ribonuclease H"/>
    <property type="match status" value="1"/>
</dbReference>
<evidence type="ECO:0000313" key="3">
    <source>
        <dbReference type="EMBL" id="KAF2891430.1"/>
    </source>
</evidence>
<evidence type="ECO:0000259" key="2">
    <source>
        <dbReference type="PROSITE" id="PS50994"/>
    </source>
</evidence>
<keyword evidence="4" id="KW-1185">Reference proteome</keyword>
<organism evidence="3 4">
    <name type="scientific">Ignelater luminosus</name>
    <name type="common">Cucubano</name>
    <name type="synonym">Pyrophorus luminosus</name>
    <dbReference type="NCBI Taxonomy" id="2038154"/>
    <lineage>
        <taxon>Eukaryota</taxon>
        <taxon>Metazoa</taxon>
        <taxon>Ecdysozoa</taxon>
        <taxon>Arthropoda</taxon>
        <taxon>Hexapoda</taxon>
        <taxon>Insecta</taxon>
        <taxon>Pterygota</taxon>
        <taxon>Neoptera</taxon>
        <taxon>Endopterygota</taxon>
        <taxon>Coleoptera</taxon>
        <taxon>Polyphaga</taxon>
        <taxon>Elateriformia</taxon>
        <taxon>Elateroidea</taxon>
        <taxon>Elateridae</taxon>
        <taxon>Agrypninae</taxon>
        <taxon>Pyrophorini</taxon>
        <taxon>Ignelater</taxon>
    </lineage>
</organism>
<gene>
    <name evidence="3" type="ORF">ILUMI_14743</name>
</gene>
<dbReference type="EMBL" id="VTPC01032363">
    <property type="protein sequence ID" value="KAF2891430.1"/>
    <property type="molecule type" value="Genomic_DNA"/>
</dbReference>
<dbReference type="AlphaFoldDB" id="A0A8K0CY07"/>
<dbReference type="InterPro" id="IPR050951">
    <property type="entry name" value="Retrovirus_Pol_polyprotein"/>
</dbReference>
<name>A0A8K0CY07_IGNLU</name>
<dbReference type="SUPFAM" id="SSF53098">
    <property type="entry name" value="Ribonuclease H-like"/>
    <property type="match status" value="1"/>
</dbReference>
<feature type="non-terminal residue" evidence="3">
    <location>
        <position position="1"/>
    </location>
</feature>
<accession>A0A8K0CY07</accession>
<dbReference type="GO" id="GO:0015074">
    <property type="term" value="P:DNA integration"/>
    <property type="evidence" value="ECO:0007669"/>
    <property type="project" value="InterPro"/>
</dbReference>
<protein>
    <recommendedName>
        <fullName evidence="1">RNA-directed DNA polymerase</fullName>
        <ecNumber evidence="1">2.7.7.49</ecNumber>
    </recommendedName>
</protein>
<evidence type="ECO:0000313" key="4">
    <source>
        <dbReference type="Proteomes" id="UP000801492"/>
    </source>
</evidence>
<dbReference type="FunFam" id="1.10.340.70:FF:000003">
    <property type="entry name" value="Protein CBG25708"/>
    <property type="match status" value="1"/>
</dbReference>
<dbReference type="Pfam" id="PF17921">
    <property type="entry name" value="Integrase_H2C2"/>
    <property type="match status" value="1"/>
</dbReference>
<dbReference type="InterPro" id="IPR012337">
    <property type="entry name" value="RNaseH-like_sf"/>
</dbReference>
<dbReference type="InterPro" id="IPR001584">
    <property type="entry name" value="Integrase_cat-core"/>
</dbReference>
<evidence type="ECO:0000256" key="1">
    <source>
        <dbReference type="ARBA" id="ARBA00012493"/>
    </source>
</evidence>
<reference evidence="3" key="1">
    <citation type="submission" date="2019-08" db="EMBL/GenBank/DDBJ databases">
        <title>The genome of the North American firefly Photinus pyralis.</title>
        <authorList>
            <consortium name="Photinus pyralis genome working group"/>
            <person name="Fallon T.R."/>
            <person name="Sander Lower S.E."/>
            <person name="Weng J.-K."/>
        </authorList>
    </citation>
    <scope>NUCLEOTIDE SEQUENCE</scope>
    <source>
        <strain evidence="3">TRF0915ILg1</strain>
        <tissue evidence="3">Whole body</tissue>
    </source>
</reference>
<dbReference type="PANTHER" id="PTHR37984:SF5">
    <property type="entry name" value="PROTEIN NYNRIN-LIKE"/>
    <property type="match status" value="1"/>
</dbReference>